<sequence length="362" mass="41107">MKAGERADEEPAEAGRSLVPMYLKNIANTTKEQLFKSLFGQQKKAAEAEDEEATSAPKTATEESATGAEKSETEENTDTQSNEENAEDEEIHHIDCLLQVKCLEVKRRIWPVVDDAFFKKNCQMTRNELFDAAEEAAEELAKSAASKYALGAAAQALDEITQVEVAESLFEAQAKATWQQQVKAREFQGEKDKRTESKEEFAKWKEENRRGIENILRTAFAIQAVFQQERLQVDEAKLHKDLAKAMLQVSKRGITTGEAPEMVLKQLYKKAQASVVYDFIVKHANVEYYIDDTPAQVTVQPEGTGIPQQGIRAFPRGVDVKEWHQMRKETIEQRDKLKEQAQRFFVDPKTLKKFNQDDSNKL</sequence>
<dbReference type="AlphaFoldDB" id="U6K446"/>
<dbReference type="InterPro" id="IPR037041">
    <property type="entry name" value="Trigger_fac_C_sf"/>
</dbReference>
<evidence type="ECO:0000256" key="2">
    <source>
        <dbReference type="ARBA" id="ARBA00023235"/>
    </source>
</evidence>
<dbReference type="InterPro" id="IPR027304">
    <property type="entry name" value="Trigger_fact/SurA_dom_sf"/>
</dbReference>
<organism evidence="5 6">
    <name type="scientific">Eimeria mitis</name>
    <dbReference type="NCBI Taxonomy" id="44415"/>
    <lineage>
        <taxon>Eukaryota</taxon>
        <taxon>Sar</taxon>
        <taxon>Alveolata</taxon>
        <taxon>Apicomplexa</taxon>
        <taxon>Conoidasida</taxon>
        <taxon>Coccidia</taxon>
        <taxon>Eucoccidiorida</taxon>
        <taxon>Eimeriorina</taxon>
        <taxon>Eimeriidae</taxon>
        <taxon>Eimeria</taxon>
    </lineage>
</organism>
<evidence type="ECO:0000256" key="1">
    <source>
        <dbReference type="ARBA" id="ARBA00023110"/>
    </source>
</evidence>
<gene>
    <name evidence="5" type="ORF">EMH_0059060</name>
</gene>
<dbReference type="SUPFAM" id="SSF109998">
    <property type="entry name" value="Triger factor/SurA peptide-binding domain-like"/>
    <property type="match status" value="1"/>
</dbReference>
<keyword evidence="2" id="KW-0413">Isomerase</keyword>
<proteinExistence type="predicted"/>
<dbReference type="InterPro" id="IPR008880">
    <property type="entry name" value="Trigger_fac_C"/>
</dbReference>
<dbReference type="OrthoDB" id="354221at2759"/>
<dbReference type="EMBL" id="HG682581">
    <property type="protein sequence ID" value="CDJ30528.1"/>
    <property type="molecule type" value="Genomic_DNA"/>
</dbReference>
<dbReference type="Proteomes" id="UP000030744">
    <property type="component" value="Unassembled WGS sequence"/>
</dbReference>
<name>U6K446_9EIME</name>
<keyword evidence="6" id="KW-1185">Reference proteome</keyword>
<dbReference type="Gene3D" id="1.10.3120.10">
    <property type="entry name" value="Trigger factor, C-terminal domain"/>
    <property type="match status" value="1"/>
</dbReference>
<accession>U6K446</accession>
<dbReference type="VEuPathDB" id="ToxoDB:EMH_0059060"/>
<evidence type="ECO:0000313" key="5">
    <source>
        <dbReference type="EMBL" id="CDJ30528.1"/>
    </source>
</evidence>
<dbReference type="GO" id="GO:0003755">
    <property type="term" value="F:peptidyl-prolyl cis-trans isomerase activity"/>
    <property type="evidence" value="ECO:0007669"/>
    <property type="project" value="UniProtKB-KW"/>
</dbReference>
<dbReference type="GO" id="GO:0006457">
    <property type="term" value="P:protein folding"/>
    <property type="evidence" value="ECO:0007669"/>
    <property type="project" value="InterPro"/>
</dbReference>
<reference evidence="5" key="1">
    <citation type="submission" date="2013-10" db="EMBL/GenBank/DDBJ databases">
        <title>Genomic analysis of the causative agents of coccidiosis in chickens.</title>
        <authorList>
            <person name="Reid A.J."/>
            <person name="Blake D."/>
            <person name="Billington K."/>
            <person name="Browne H."/>
            <person name="Dunn M."/>
            <person name="Hung S."/>
            <person name="Kawahara F."/>
            <person name="Miranda-Saavedra D."/>
            <person name="Mourier T."/>
            <person name="Nagra H."/>
            <person name="Otto T.D."/>
            <person name="Rawlings N."/>
            <person name="Sanchez A."/>
            <person name="Sanders M."/>
            <person name="Subramaniam C."/>
            <person name="Tay Y."/>
            <person name="Dear P."/>
            <person name="Doerig C."/>
            <person name="Gruber A."/>
            <person name="Parkinson J."/>
            <person name="Shirley M."/>
            <person name="Wan K.L."/>
            <person name="Berriman M."/>
            <person name="Tomley F."/>
            <person name="Pain A."/>
        </authorList>
    </citation>
    <scope>NUCLEOTIDE SEQUENCE [LARGE SCALE GENOMIC DNA]</scope>
    <source>
        <strain evidence="5">Houghton</strain>
    </source>
</reference>
<reference evidence="5" key="2">
    <citation type="submission" date="2013-10" db="EMBL/GenBank/DDBJ databases">
        <authorList>
            <person name="Aslett M."/>
        </authorList>
    </citation>
    <scope>NUCLEOTIDE SEQUENCE [LARGE SCALE GENOMIC DNA]</scope>
    <source>
        <strain evidence="5">Houghton</strain>
    </source>
</reference>
<dbReference type="GO" id="GO:0015031">
    <property type="term" value="P:protein transport"/>
    <property type="evidence" value="ECO:0007669"/>
    <property type="project" value="InterPro"/>
</dbReference>
<evidence type="ECO:0000313" key="6">
    <source>
        <dbReference type="Proteomes" id="UP000030744"/>
    </source>
</evidence>
<dbReference type="Pfam" id="PF05698">
    <property type="entry name" value="Trigger_C"/>
    <property type="match status" value="1"/>
</dbReference>
<feature type="region of interest" description="Disordered" evidence="3">
    <location>
        <begin position="40"/>
        <end position="88"/>
    </location>
</feature>
<feature type="domain" description="Trigger factor C-terminal" evidence="4">
    <location>
        <begin position="136"/>
        <end position="248"/>
    </location>
</feature>
<evidence type="ECO:0000256" key="3">
    <source>
        <dbReference type="SAM" id="MobiDB-lite"/>
    </source>
</evidence>
<protein>
    <recommendedName>
        <fullName evidence="4">Trigger factor C-terminal domain-containing protein</fullName>
    </recommendedName>
</protein>
<evidence type="ECO:0000259" key="4">
    <source>
        <dbReference type="Pfam" id="PF05698"/>
    </source>
</evidence>
<keyword evidence="1" id="KW-0697">Rotamase</keyword>
<dbReference type="RefSeq" id="XP_013353093.1">
    <property type="nucleotide sequence ID" value="XM_013497639.1"/>
</dbReference>
<dbReference type="GeneID" id="25380526"/>